<evidence type="ECO:0000313" key="2">
    <source>
        <dbReference type="EMBL" id="TYC10668.1"/>
    </source>
</evidence>
<dbReference type="Proteomes" id="UP000323621">
    <property type="component" value="Unassembled WGS sequence"/>
</dbReference>
<evidence type="ECO:0008006" key="4">
    <source>
        <dbReference type="Google" id="ProtNLM"/>
    </source>
</evidence>
<sequence length="232" mass="26554">MKITFIKSVVLLILFSLSGCQKEERIVYKYTEQPDLIICDVKNEDLYNEAIHSFENDIFAFYDAIDQSPLKGYTQFTALALNGRLKVEDIASEHSLKLAKALKNDNQLWQTTAGIRTLNYSSLLMDCLVNKIKNDDLKTTFNALLSTNSMRRNTILTPIRNNARQLLTDKSLKAFVAFEYYYAVLMDKESAQLTIKVAPIKVNTAVDFNKTPRLERTPARNKIDNHEGHNHD</sequence>
<accession>A0ABY3M8W2</accession>
<name>A0ABY3M8W2_9FLAO</name>
<protein>
    <recommendedName>
        <fullName evidence="4">Lipoprotein</fullName>
    </recommendedName>
</protein>
<dbReference type="EMBL" id="VSKN01000016">
    <property type="protein sequence ID" value="TYC10668.1"/>
    <property type="molecule type" value="Genomic_DNA"/>
</dbReference>
<organism evidence="2 3">
    <name type="scientific">Bizionia gelidisalsuginis</name>
    <dbReference type="NCBI Taxonomy" id="291188"/>
    <lineage>
        <taxon>Bacteria</taxon>
        <taxon>Pseudomonadati</taxon>
        <taxon>Bacteroidota</taxon>
        <taxon>Flavobacteriia</taxon>
        <taxon>Flavobacteriales</taxon>
        <taxon>Flavobacteriaceae</taxon>
        <taxon>Bizionia</taxon>
    </lineage>
</organism>
<gene>
    <name evidence="2" type="ORF">ES677_11400</name>
</gene>
<evidence type="ECO:0000313" key="3">
    <source>
        <dbReference type="Proteomes" id="UP000323621"/>
    </source>
</evidence>
<dbReference type="PROSITE" id="PS51257">
    <property type="entry name" value="PROKAR_LIPOPROTEIN"/>
    <property type="match status" value="1"/>
</dbReference>
<feature type="region of interest" description="Disordered" evidence="1">
    <location>
        <begin position="213"/>
        <end position="232"/>
    </location>
</feature>
<dbReference type="RefSeq" id="WP_148381303.1">
    <property type="nucleotide sequence ID" value="NZ_VSKN01000016.1"/>
</dbReference>
<reference evidence="2 3" key="1">
    <citation type="submission" date="2019-08" db="EMBL/GenBank/DDBJ databases">
        <title>Genomes of Antarctic Bizionia species.</title>
        <authorList>
            <person name="Bowman J.P."/>
        </authorList>
    </citation>
    <scope>NUCLEOTIDE SEQUENCE [LARGE SCALE GENOMIC DNA]</scope>
    <source>
        <strain evidence="2 3">IC164</strain>
    </source>
</reference>
<evidence type="ECO:0000256" key="1">
    <source>
        <dbReference type="SAM" id="MobiDB-lite"/>
    </source>
</evidence>
<keyword evidence="3" id="KW-1185">Reference proteome</keyword>
<proteinExistence type="predicted"/>
<comment type="caution">
    <text evidence="2">The sequence shown here is derived from an EMBL/GenBank/DDBJ whole genome shotgun (WGS) entry which is preliminary data.</text>
</comment>